<proteinExistence type="predicted"/>
<dbReference type="PANTHER" id="PTHR34239:SF2">
    <property type="entry name" value="TRANSPOSABLE ELEMENT P TRANSPOSASE_THAP9 CONSERVED DOMAIN-CONTAINING PROTEIN"/>
    <property type="match status" value="1"/>
</dbReference>
<sequence>MSEERIYEQTALSGRGGAPADLPLTQTEISEHVSLVDPPTIPNSQDNDLEEASQEPDAFADLFDKQNQPLVTPSWTPRMLAFIKAEVRLGLNEKLRNKLLSDYRPKEDLAFLTPPKVNKGILPNLGATVLARDKHQIQSQAQLGASLKAIGSGMSDILGSEAFRASAENKTAVTKIADGLHLLADLHFRLSQSRRAFIVLSLNFLGKTASDSAPIDDCLFGSNFAEDVNAAQTVEKVARKMARKPPQTQKQQMRQPSLQRAKPHKNQPLRDIQPNQENYKPPLRKTQAAHRSRRGSTYPNRSRRSPSRSRARSRR</sequence>
<keyword evidence="3" id="KW-1185">Reference proteome</keyword>
<evidence type="ECO:0000313" key="3">
    <source>
        <dbReference type="Proteomes" id="UP000078492"/>
    </source>
</evidence>
<feature type="region of interest" description="Disordered" evidence="1">
    <location>
        <begin position="238"/>
        <end position="315"/>
    </location>
</feature>
<dbReference type="PANTHER" id="PTHR34239">
    <property type="entry name" value="APPLE DOMAIN-CONTAINING PROTEIN"/>
    <property type="match status" value="1"/>
</dbReference>
<accession>A0A151JAQ5</accession>
<organism evidence="2 3">
    <name type="scientific">Trachymyrmex cornetzi</name>
    <dbReference type="NCBI Taxonomy" id="471704"/>
    <lineage>
        <taxon>Eukaryota</taxon>
        <taxon>Metazoa</taxon>
        <taxon>Ecdysozoa</taxon>
        <taxon>Arthropoda</taxon>
        <taxon>Hexapoda</taxon>
        <taxon>Insecta</taxon>
        <taxon>Pterygota</taxon>
        <taxon>Neoptera</taxon>
        <taxon>Endopterygota</taxon>
        <taxon>Hymenoptera</taxon>
        <taxon>Apocrita</taxon>
        <taxon>Aculeata</taxon>
        <taxon>Formicoidea</taxon>
        <taxon>Formicidae</taxon>
        <taxon>Myrmicinae</taxon>
        <taxon>Trachymyrmex</taxon>
    </lineage>
</organism>
<evidence type="ECO:0000313" key="2">
    <source>
        <dbReference type="EMBL" id="KYN22130.1"/>
    </source>
</evidence>
<dbReference type="EMBL" id="KQ979238">
    <property type="protein sequence ID" value="KYN22130.1"/>
    <property type="molecule type" value="Genomic_DNA"/>
</dbReference>
<protein>
    <submittedName>
        <fullName evidence="2">Uncharacterized protein</fullName>
    </submittedName>
</protein>
<feature type="compositionally biased region" description="Polar residues" evidence="1">
    <location>
        <begin position="246"/>
        <end position="258"/>
    </location>
</feature>
<evidence type="ECO:0000256" key="1">
    <source>
        <dbReference type="SAM" id="MobiDB-lite"/>
    </source>
</evidence>
<dbReference type="AlphaFoldDB" id="A0A151JAQ5"/>
<dbReference type="STRING" id="471704.A0A151JAQ5"/>
<reference evidence="2 3" key="1">
    <citation type="submission" date="2015-09" db="EMBL/GenBank/DDBJ databases">
        <title>Trachymyrmex cornetzi WGS genome.</title>
        <authorList>
            <person name="Nygaard S."/>
            <person name="Hu H."/>
            <person name="Boomsma J."/>
            <person name="Zhang G."/>
        </authorList>
    </citation>
    <scope>NUCLEOTIDE SEQUENCE [LARGE SCALE GENOMIC DNA]</scope>
    <source>
        <strain evidence="2">Tcor2-1</strain>
        <tissue evidence="2">Whole body</tissue>
    </source>
</reference>
<feature type="region of interest" description="Disordered" evidence="1">
    <location>
        <begin position="1"/>
        <end position="53"/>
    </location>
</feature>
<feature type="compositionally biased region" description="Basic residues" evidence="1">
    <location>
        <begin position="301"/>
        <end position="315"/>
    </location>
</feature>
<gene>
    <name evidence="2" type="ORF">ALC57_05478</name>
</gene>
<name>A0A151JAQ5_9HYME</name>
<dbReference type="Proteomes" id="UP000078492">
    <property type="component" value="Unassembled WGS sequence"/>
</dbReference>